<sequence length="1262" mass="132537">MFTRVPLILRRRPRQLHTRRPHPPAPPPPSTTTGSDFACYTDAELQDRLWAASAAAEGSPSLPRRQWRSLHSGADVPALPASHAILNHVNSAVWLQVLPRLHERGALSSDDCAGAMRYVSAFTYRPIMPWLWRSSALPAAHQHADNSGGSTSAASTTGLEAEVYDNMTLVALERSRGAAHTSTTGDTTATPCTRYIAADLGVAHPAQWATVAAGVVASAVASASTVSLQDVIKAWQDALFAVRLHAVWAGTPEDLHESAHPQLMSLFTAFYADVRRHRQRTQRGDACADEQPQQRRRHDGEDVATVVEVHTLTPPILLRKLRSLYRTHHGSSALFAELYALCVQGEEEEVHVRLHRAPASDAAGNAAAPRDTLRRHLTTTALLMDVDLATYYATLAGRRHSGHGDAGAQWEATLQHLRFQLPRVHLQQRCLAATAAAAGAHDTTVVWQPWQQIAAVVANVCVWVSNNNKEAERCCDVLRCLTDALSSLCAAATTADATSGGSVHTLLGAPTSGDVAAYVSHWMDAARASMRAKAAQLQYGPTDGLLGVHLLSVAVAAVLPPAASAPEAAERNTDDAASALTQRLRLLSHHTKSTPTHVWAALRRSPGVAEATRHGLVTVGSRLFSECVVPLAKQPQTLATAQRVWRCLRAWATEVGRPLDLCGEAVSVLWLLRWARERGRTDAVGSSPSHTVADPSAVLHTLTATDSATVSWRCGCGFDNSAAPTTPGHHAGVEASSMACTACVLRHLSPTSWECPSCHTASTSGVCVPYCLHCGEAHPRLSAGAHNAVTCAVPEHGGAAALSTDTGSVQCCWDCGHLSSEAPVPCAAAGGVEEGADESCDTLPAEALVYVCSSCSAISAAGPHAAAQRQDTCGADGACSGTHCSSCGSTEPGYYTAAFTWMCGCGAGNSALHAYCHACSRAAQVPTVTCTHCHHAQRVSGGGGGGRGGACERCGHPHPRQLAAVRTHRLVRCPACHGRAPPDCRECPHCESTAVAAVAPLLPTEADRPWLCHRCGATHPVRDAADGRLCEPVHLAATASLRVAVPLPHDDRDDRCCTACGTPRLHATVWESGRLWACDECGAAGNMGLACRQCAALAPGLDASDVYVWCCAACGGHHPGWERRCTTPGCGAHRDDDACARLPYAPRTCAECGDVSLAVHTATCAGCGAVVDGAVPEASTARPPAAPAAPSPATPPPPPHGATRLAAVEVYLLQAAALAPPPSPLLQPRRSHGGVDVAQLTGSPVAVVEPWEDAYAATVLSF</sequence>
<gene>
    <name evidence="2" type="ORF">NESM_000763100</name>
</gene>
<comment type="caution">
    <text evidence="2">The sequence shown here is derived from an EMBL/GenBank/DDBJ whole genome shotgun (WGS) entry which is preliminary data.</text>
</comment>
<feature type="region of interest" description="Disordered" evidence="1">
    <location>
        <begin position="1178"/>
        <end position="1202"/>
    </location>
</feature>
<feature type="region of interest" description="Disordered" evidence="1">
    <location>
        <begin position="281"/>
        <end position="300"/>
    </location>
</feature>
<feature type="compositionally biased region" description="Basic residues" evidence="1">
    <location>
        <begin position="12"/>
        <end position="22"/>
    </location>
</feature>
<proteinExistence type="predicted"/>
<evidence type="ECO:0000313" key="2">
    <source>
        <dbReference type="EMBL" id="KAK7198074.1"/>
    </source>
</evidence>
<name>A0AAW0EYY1_9TRYP</name>
<evidence type="ECO:0000256" key="1">
    <source>
        <dbReference type="SAM" id="MobiDB-lite"/>
    </source>
</evidence>
<accession>A0AAW0EYY1</accession>
<evidence type="ECO:0008006" key="4">
    <source>
        <dbReference type="Google" id="ProtNLM"/>
    </source>
</evidence>
<feature type="region of interest" description="Disordered" evidence="1">
    <location>
        <begin position="12"/>
        <end position="36"/>
    </location>
</feature>
<dbReference type="Proteomes" id="UP001430356">
    <property type="component" value="Unassembled WGS sequence"/>
</dbReference>
<evidence type="ECO:0000313" key="3">
    <source>
        <dbReference type="Proteomes" id="UP001430356"/>
    </source>
</evidence>
<keyword evidence="3" id="KW-1185">Reference proteome</keyword>
<reference evidence="2 3" key="1">
    <citation type="journal article" date="2021" name="MBio">
        <title>A New Model Trypanosomatid, Novymonas esmeraldas: Genomic Perception of Its 'Candidatus Pandoraea novymonadis' Endosymbiont.</title>
        <authorList>
            <person name="Zakharova A."/>
            <person name="Saura A."/>
            <person name="Butenko A."/>
            <person name="Podesvova L."/>
            <person name="Warmusova S."/>
            <person name="Kostygov A.Y."/>
            <person name="Nenarokova A."/>
            <person name="Lukes J."/>
            <person name="Opperdoes F.R."/>
            <person name="Yurchenko V."/>
        </authorList>
    </citation>
    <scope>NUCLEOTIDE SEQUENCE [LARGE SCALE GENOMIC DNA]</scope>
    <source>
        <strain evidence="2 3">E262AT.01</strain>
    </source>
</reference>
<dbReference type="EMBL" id="JAECZO010000130">
    <property type="protein sequence ID" value="KAK7198074.1"/>
    <property type="molecule type" value="Genomic_DNA"/>
</dbReference>
<protein>
    <recommendedName>
        <fullName evidence="4">RanBP2-type domain-containing protein</fullName>
    </recommendedName>
</protein>
<feature type="compositionally biased region" description="Pro residues" evidence="1">
    <location>
        <begin position="1184"/>
        <end position="1200"/>
    </location>
</feature>
<organism evidence="2 3">
    <name type="scientific">Novymonas esmeraldas</name>
    <dbReference type="NCBI Taxonomy" id="1808958"/>
    <lineage>
        <taxon>Eukaryota</taxon>
        <taxon>Discoba</taxon>
        <taxon>Euglenozoa</taxon>
        <taxon>Kinetoplastea</taxon>
        <taxon>Metakinetoplastina</taxon>
        <taxon>Trypanosomatida</taxon>
        <taxon>Trypanosomatidae</taxon>
        <taxon>Novymonas</taxon>
    </lineage>
</organism>
<dbReference type="AlphaFoldDB" id="A0AAW0EYY1"/>